<protein>
    <submittedName>
        <fullName evidence="1">Uncharacterized protein</fullName>
    </submittedName>
</protein>
<organism evidence="1">
    <name type="scientific">marine sediment metagenome</name>
    <dbReference type="NCBI Taxonomy" id="412755"/>
    <lineage>
        <taxon>unclassified sequences</taxon>
        <taxon>metagenomes</taxon>
        <taxon>ecological metagenomes</taxon>
    </lineage>
</organism>
<sequence>LSNPSLILTQSDSDTNGASPSGCVLGIDTLGATVKRGSVFALRIRTLN</sequence>
<evidence type="ECO:0000313" key="1">
    <source>
        <dbReference type="EMBL" id="GAH41032.1"/>
    </source>
</evidence>
<gene>
    <name evidence="1" type="ORF">S03H2_20924</name>
</gene>
<feature type="non-terminal residue" evidence="1">
    <location>
        <position position="1"/>
    </location>
</feature>
<dbReference type="AlphaFoldDB" id="X1F7X6"/>
<accession>X1F7X6</accession>
<reference evidence="1" key="1">
    <citation type="journal article" date="2014" name="Front. Microbiol.">
        <title>High frequency of phylogenetically diverse reductive dehalogenase-homologous genes in deep subseafloor sedimentary metagenomes.</title>
        <authorList>
            <person name="Kawai M."/>
            <person name="Futagami T."/>
            <person name="Toyoda A."/>
            <person name="Takaki Y."/>
            <person name="Nishi S."/>
            <person name="Hori S."/>
            <person name="Arai W."/>
            <person name="Tsubouchi T."/>
            <person name="Morono Y."/>
            <person name="Uchiyama I."/>
            <person name="Ito T."/>
            <person name="Fujiyama A."/>
            <person name="Inagaki F."/>
            <person name="Takami H."/>
        </authorList>
    </citation>
    <scope>NUCLEOTIDE SEQUENCE</scope>
    <source>
        <strain evidence="1">Expedition CK06-06</strain>
    </source>
</reference>
<name>X1F7X6_9ZZZZ</name>
<comment type="caution">
    <text evidence="1">The sequence shown here is derived from an EMBL/GenBank/DDBJ whole genome shotgun (WGS) entry which is preliminary data.</text>
</comment>
<proteinExistence type="predicted"/>
<dbReference type="EMBL" id="BARU01011088">
    <property type="protein sequence ID" value="GAH41032.1"/>
    <property type="molecule type" value="Genomic_DNA"/>
</dbReference>